<keyword evidence="3" id="KW-0539">Nucleus</keyword>
<dbReference type="PANTHER" id="PTHR10417">
    <property type="entry name" value="GLUCOCORTICOID MODULATORY ELEMENT-BINDING PROTEIN"/>
    <property type="match status" value="1"/>
</dbReference>
<dbReference type="GO" id="GO:0005634">
    <property type="term" value="C:nucleus"/>
    <property type="evidence" value="ECO:0007669"/>
    <property type="project" value="TreeGrafter"/>
</dbReference>
<dbReference type="Proteomes" id="UP000504630">
    <property type="component" value="Chromosome 8"/>
</dbReference>
<accession>A0A6J2Q7H1</accession>
<dbReference type="GeneID" id="115012741"/>
<evidence type="ECO:0000256" key="4">
    <source>
        <dbReference type="SAM" id="MobiDB-lite"/>
    </source>
</evidence>
<dbReference type="Gene3D" id="3.10.390.10">
    <property type="entry name" value="SAND domain-like"/>
    <property type="match status" value="1"/>
</dbReference>
<dbReference type="AlphaFoldDB" id="A0A6J2Q7H1"/>
<name>A0A6J2Q7H1_COTGO</name>
<dbReference type="OrthoDB" id="1870062at2759"/>
<feature type="domain" description="SAND" evidence="5">
    <location>
        <begin position="42"/>
        <end position="128"/>
    </location>
</feature>
<feature type="region of interest" description="Disordered" evidence="4">
    <location>
        <begin position="1"/>
        <end position="23"/>
    </location>
</feature>
<dbReference type="InParanoid" id="A0A6J2Q7H1"/>
<dbReference type="SUPFAM" id="SSF63763">
    <property type="entry name" value="SAND domain-like"/>
    <property type="match status" value="1"/>
</dbReference>
<protein>
    <submittedName>
        <fullName evidence="7">Histone H3.v1-like</fullName>
    </submittedName>
</protein>
<feature type="region of interest" description="Disordered" evidence="4">
    <location>
        <begin position="143"/>
        <end position="216"/>
    </location>
</feature>
<dbReference type="SMART" id="SM00258">
    <property type="entry name" value="SAND"/>
    <property type="match status" value="1"/>
</dbReference>
<evidence type="ECO:0000313" key="7">
    <source>
        <dbReference type="RefSeq" id="XP_029294383.1"/>
    </source>
</evidence>
<gene>
    <name evidence="7" type="primary">LOC115012741</name>
</gene>
<evidence type="ECO:0000256" key="1">
    <source>
        <dbReference type="ARBA" id="ARBA00023015"/>
    </source>
</evidence>
<feature type="compositionally biased region" description="Acidic residues" evidence="4">
    <location>
        <begin position="156"/>
        <end position="216"/>
    </location>
</feature>
<dbReference type="GO" id="GO:0006357">
    <property type="term" value="P:regulation of transcription by RNA polymerase II"/>
    <property type="evidence" value="ECO:0007669"/>
    <property type="project" value="TreeGrafter"/>
</dbReference>
<dbReference type="InterPro" id="IPR000770">
    <property type="entry name" value="SAND_dom"/>
</dbReference>
<dbReference type="PROSITE" id="PS50864">
    <property type="entry name" value="SAND"/>
    <property type="match status" value="1"/>
</dbReference>
<organism evidence="6 7">
    <name type="scientific">Cottoperca gobio</name>
    <name type="common">Frogmouth</name>
    <name type="synonym">Aphritis gobio</name>
    <dbReference type="NCBI Taxonomy" id="56716"/>
    <lineage>
        <taxon>Eukaryota</taxon>
        <taxon>Metazoa</taxon>
        <taxon>Chordata</taxon>
        <taxon>Craniata</taxon>
        <taxon>Vertebrata</taxon>
        <taxon>Euteleostomi</taxon>
        <taxon>Actinopterygii</taxon>
        <taxon>Neopterygii</taxon>
        <taxon>Teleostei</taxon>
        <taxon>Neoteleostei</taxon>
        <taxon>Acanthomorphata</taxon>
        <taxon>Eupercaria</taxon>
        <taxon>Perciformes</taxon>
        <taxon>Notothenioidei</taxon>
        <taxon>Bovichtidae</taxon>
        <taxon>Cottoperca</taxon>
    </lineage>
</organism>
<feature type="region of interest" description="Disordered" evidence="4">
    <location>
        <begin position="265"/>
        <end position="324"/>
    </location>
</feature>
<reference evidence="7" key="1">
    <citation type="submission" date="2025-08" db="UniProtKB">
        <authorList>
            <consortium name="RefSeq"/>
        </authorList>
    </citation>
    <scope>IDENTIFICATION</scope>
</reference>
<keyword evidence="6" id="KW-1185">Reference proteome</keyword>
<evidence type="ECO:0000313" key="6">
    <source>
        <dbReference type="Proteomes" id="UP000504630"/>
    </source>
</evidence>
<evidence type="ECO:0000256" key="3">
    <source>
        <dbReference type="ARBA" id="ARBA00023242"/>
    </source>
</evidence>
<feature type="region of interest" description="Disordered" evidence="4">
    <location>
        <begin position="36"/>
        <end position="56"/>
    </location>
</feature>
<dbReference type="KEGG" id="cgob:115012741"/>
<dbReference type="GO" id="GO:0046872">
    <property type="term" value="F:metal ion binding"/>
    <property type="evidence" value="ECO:0007669"/>
    <property type="project" value="UniProtKB-KW"/>
</dbReference>
<keyword evidence="2" id="KW-0804">Transcription</keyword>
<keyword evidence="1" id="KW-0805">Transcription regulation</keyword>
<feature type="compositionally biased region" description="Polar residues" evidence="4">
    <location>
        <begin position="294"/>
        <end position="307"/>
    </location>
</feature>
<dbReference type="RefSeq" id="XP_029294383.1">
    <property type="nucleotide sequence ID" value="XM_029438523.1"/>
</dbReference>
<evidence type="ECO:0000259" key="5">
    <source>
        <dbReference type="PROSITE" id="PS50864"/>
    </source>
</evidence>
<dbReference type="InterPro" id="IPR010919">
    <property type="entry name" value="SAND-like_dom_sf"/>
</dbReference>
<dbReference type="GO" id="GO:0000978">
    <property type="term" value="F:RNA polymerase II cis-regulatory region sequence-specific DNA binding"/>
    <property type="evidence" value="ECO:0007669"/>
    <property type="project" value="TreeGrafter"/>
</dbReference>
<sequence>MKRKINRSAINSEEEEEEDLDRRCSPRIKKKVRYIDINDEDNEQPSTSNHSRRAQENRLLTVTCGNKTGILHREKLARDELCIESEERWFFPGEFEKFGGKASSKKWKQSIYLRNQPLQYWIEKGYLTIKTFERRTGTVKSRQKKILSPDRISESASEESEIQSVEQTEEDDVEEEEWDRGSETDEEEEERVGTENEEEVVDSGDEESKEEDEDMLALDDSNEEVFEGIVEEVFEERETPFISTSEESALKKVTCDIERLPKTSRYHQSNGKEYPLKANSAPNIKPKNLDKHFGSTSNRTANLSTSHAADRRSENTDASTSGQDAAQVMELDMTVPRASDSTLISTCLNPDTMDLTQLKREKVKMQLKVLKLQDEYYTLKIKELKK</sequence>
<dbReference type="PANTHER" id="PTHR10417:SF9">
    <property type="entry name" value="SP140 NUCLEAR BODY PROTEIN"/>
    <property type="match status" value="1"/>
</dbReference>
<proteinExistence type="predicted"/>
<evidence type="ECO:0000256" key="2">
    <source>
        <dbReference type="ARBA" id="ARBA00023163"/>
    </source>
</evidence>
<dbReference type="Pfam" id="PF01342">
    <property type="entry name" value="SAND"/>
    <property type="match status" value="1"/>
</dbReference>